<keyword evidence="4 9" id="KW-0479">Metal-binding</keyword>
<feature type="domain" description="Aminopeptidase N-like N-terminal" evidence="13">
    <location>
        <begin position="122"/>
        <end position="185"/>
    </location>
</feature>
<evidence type="ECO:0000256" key="5">
    <source>
        <dbReference type="ARBA" id="ARBA00022801"/>
    </source>
</evidence>
<reference evidence="14" key="1">
    <citation type="journal article" date="2023" name="Mol. Biol. Evol.">
        <title>Third-Generation Sequencing Reveals the Adaptive Role of the Epigenome in Three Deep-Sea Polychaetes.</title>
        <authorList>
            <person name="Perez M."/>
            <person name="Aroh O."/>
            <person name="Sun Y."/>
            <person name="Lan Y."/>
            <person name="Juniper S.K."/>
            <person name="Young C.R."/>
            <person name="Angers B."/>
            <person name="Qian P.Y."/>
        </authorList>
    </citation>
    <scope>NUCLEOTIDE SEQUENCE</scope>
    <source>
        <strain evidence="14">P08H-3</strain>
    </source>
</reference>
<feature type="domain" description="Peptidase M1 membrane alanine aminopeptidase" evidence="11">
    <location>
        <begin position="1536"/>
        <end position="1662"/>
    </location>
</feature>
<evidence type="ECO:0000256" key="6">
    <source>
        <dbReference type="ARBA" id="ARBA00022833"/>
    </source>
</evidence>
<dbReference type="SUPFAM" id="SSF55486">
    <property type="entry name" value="Metalloproteases ('zincins'), catalytic domain"/>
    <property type="match status" value="3"/>
</dbReference>
<dbReference type="FunFam" id="1.10.390.10:FF:000013">
    <property type="entry name" value="Aminopeptidase N"/>
    <property type="match status" value="1"/>
</dbReference>
<keyword evidence="6 9" id="KW-0862">Zinc</keyword>
<comment type="caution">
    <text evidence="14">The sequence shown here is derived from an EMBL/GenBank/DDBJ whole genome shotgun (WGS) entry which is preliminary data.</text>
</comment>
<evidence type="ECO:0000256" key="10">
    <source>
        <dbReference type="PIRSR" id="PIRSR634016-4"/>
    </source>
</evidence>
<dbReference type="Proteomes" id="UP001208570">
    <property type="component" value="Unassembled WGS sequence"/>
</dbReference>
<comment type="cofactor">
    <cofactor evidence="9">
        <name>Zn(2+)</name>
        <dbReference type="ChEBI" id="CHEBI:29105"/>
    </cofactor>
    <text evidence="9">Binds 1 zinc ion per subunit.</text>
</comment>
<evidence type="ECO:0000256" key="2">
    <source>
        <dbReference type="ARBA" id="ARBA00022438"/>
    </source>
</evidence>
<dbReference type="SUPFAM" id="SSF63737">
    <property type="entry name" value="Leukotriene A4 hydrolase N-terminal domain"/>
    <property type="match status" value="3"/>
</dbReference>
<dbReference type="InterPro" id="IPR045357">
    <property type="entry name" value="Aminopeptidase_N-like_N"/>
</dbReference>
<dbReference type="EMBL" id="JAODUP010000190">
    <property type="protein sequence ID" value="KAK2157489.1"/>
    <property type="molecule type" value="Genomic_DNA"/>
</dbReference>
<evidence type="ECO:0000256" key="7">
    <source>
        <dbReference type="ARBA" id="ARBA00023049"/>
    </source>
</evidence>
<proteinExistence type="inferred from homology"/>
<keyword evidence="7" id="KW-0482">Metalloprotease</keyword>
<evidence type="ECO:0000256" key="3">
    <source>
        <dbReference type="ARBA" id="ARBA00022670"/>
    </source>
</evidence>
<dbReference type="Pfam" id="PF01433">
    <property type="entry name" value="Peptidase_M1"/>
    <property type="match status" value="2"/>
</dbReference>
<evidence type="ECO:0000259" key="13">
    <source>
        <dbReference type="Pfam" id="PF17900"/>
    </source>
</evidence>
<evidence type="ECO:0000313" key="14">
    <source>
        <dbReference type="EMBL" id="KAK2157489.1"/>
    </source>
</evidence>
<feature type="binding site" evidence="9">
    <location>
        <position position="295"/>
    </location>
    <ligand>
        <name>Zn(2+)</name>
        <dbReference type="ChEBI" id="CHEBI:29105"/>
        <note>catalytic</note>
    </ligand>
</feature>
<dbReference type="Gene3D" id="2.60.40.1730">
    <property type="entry name" value="tricorn interacting facor f3 domain"/>
    <property type="match status" value="4"/>
</dbReference>
<feature type="active site" description="Proton acceptor" evidence="8">
    <location>
        <position position="292"/>
    </location>
</feature>
<evidence type="ECO:0000256" key="4">
    <source>
        <dbReference type="ARBA" id="ARBA00022723"/>
    </source>
</evidence>
<keyword evidence="3" id="KW-0645">Protease</keyword>
<dbReference type="GO" id="GO:0005737">
    <property type="term" value="C:cytoplasm"/>
    <property type="evidence" value="ECO:0007669"/>
    <property type="project" value="TreeGrafter"/>
</dbReference>
<dbReference type="InterPro" id="IPR034016">
    <property type="entry name" value="M1_APN-typ"/>
</dbReference>
<protein>
    <recommendedName>
        <fullName evidence="16">Aminopeptidase N</fullName>
    </recommendedName>
</protein>
<keyword evidence="15" id="KW-1185">Reference proteome</keyword>
<dbReference type="PANTHER" id="PTHR11533">
    <property type="entry name" value="PROTEASE M1 ZINC METALLOPROTEASE"/>
    <property type="match status" value="1"/>
</dbReference>
<feature type="domain" description="Aminopeptidase N-like N-terminal" evidence="13">
    <location>
        <begin position="881"/>
        <end position="951"/>
    </location>
</feature>
<dbReference type="CDD" id="cd09601">
    <property type="entry name" value="M1_APN-Q_like"/>
    <property type="match status" value="2"/>
</dbReference>
<dbReference type="InterPro" id="IPR042097">
    <property type="entry name" value="Aminopeptidase_N-like_N_sf"/>
</dbReference>
<evidence type="ECO:0000256" key="8">
    <source>
        <dbReference type="PIRSR" id="PIRSR634016-1"/>
    </source>
</evidence>
<dbReference type="GO" id="GO:0070006">
    <property type="term" value="F:metalloaminopeptidase activity"/>
    <property type="evidence" value="ECO:0007669"/>
    <property type="project" value="TreeGrafter"/>
</dbReference>
<dbReference type="Gene3D" id="1.25.50.20">
    <property type="match status" value="4"/>
</dbReference>
<feature type="domain" description="Aminopeptidase N-like N-terminal" evidence="13">
    <location>
        <begin position="1317"/>
        <end position="1515"/>
    </location>
</feature>
<dbReference type="InterPro" id="IPR050344">
    <property type="entry name" value="Peptidase_M1_aminopeptidases"/>
</dbReference>
<feature type="binding site" evidence="9">
    <location>
        <position position="291"/>
    </location>
    <ligand>
        <name>Zn(2+)</name>
        <dbReference type="ChEBI" id="CHEBI:29105"/>
        <note>catalytic</note>
    </ligand>
</feature>
<dbReference type="InterPro" id="IPR001930">
    <property type="entry name" value="Peptidase_M1"/>
</dbReference>
<name>A0AAD9JQE8_9ANNE</name>
<dbReference type="GO" id="GO:0016020">
    <property type="term" value="C:membrane"/>
    <property type="evidence" value="ECO:0007669"/>
    <property type="project" value="TreeGrafter"/>
</dbReference>
<evidence type="ECO:0000313" key="15">
    <source>
        <dbReference type="Proteomes" id="UP001208570"/>
    </source>
</evidence>
<dbReference type="PANTHER" id="PTHR11533:SF301">
    <property type="entry name" value="AMINOPEPTIDASE"/>
    <property type="match status" value="1"/>
</dbReference>
<feature type="domain" description="ERAP1-like C-terminal" evidence="12">
    <location>
        <begin position="1766"/>
        <end position="1976"/>
    </location>
</feature>
<dbReference type="GO" id="GO:0043171">
    <property type="term" value="P:peptide catabolic process"/>
    <property type="evidence" value="ECO:0007669"/>
    <property type="project" value="TreeGrafter"/>
</dbReference>
<dbReference type="InterPro" id="IPR027268">
    <property type="entry name" value="Peptidase_M4/M1_CTD_sf"/>
</dbReference>
<gene>
    <name evidence="14" type="ORF">LSH36_190g02016</name>
</gene>
<evidence type="ECO:0000259" key="12">
    <source>
        <dbReference type="Pfam" id="PF11838"/>
    </source>
</evidence>
<accession>A0AAD9JQE8</accession>
<feature type="domain" description="ERAP1-like C-terminal" evidence="12">
    <location>
        <begin position="1091"/>
        <end position="1299"/>
    </location>
</feature>
<dbReference type="GO" id="GO:0008270">
    <property type="term" value="F:zinc ion binding"/>
    <property type="evidence" value="ECO:0007669"/>
    <property type="project" value="InterPro"/>
</dbReference>
<evidence type="ECO:0000256" key="1">
    <source>
        <dbReference type="ARBA" id="ARBA00010136"/>
    </source>
</evidence>
<dbReference type="Pfam" id="PF11838">
    <property type="entry name" value="ERAP1_C"/>
    <property type="match status" value="3"/>
</dbReference>
<keyword evidence="5" id="KW-0378">Hydrolase</keyword>
<dbReference type="Gene3D" id="2.60.40.1910">
    <property type="match status" value="2"/>
</dbReference>
<feature type="site" description="Transition state stabilizer" evidence="10">
    <location>
        <position position="375"/>
    </location>
</feature>
<dbReference type="FunFam" id="2.60.40.1910:FF:000006">
    <property type="entry name" value="Aminopeptidase"/>
    <property type="match status" value="1"/>
</dbReference>
<dbReference type="InterPro" id="IPR014782">
    <property type="entry name" value="Peptidase_M1_dom"/>
</dbReference>
<dbReference type="GO" id="GO:0005615">
    <property type="term" value="C:extracellular space"/>
    <property type="evidence" value="ECO:0007669"/>
    <property type="project" value="TreeGrafter"/>
</dbReference>
<dbReference type="InterPro" id="IPR024571">
    <property type="entry name" value="ERAP1-like_C_dom"/>
</dbReference>
<organism evidence="14 15">
    <name type="scientific">Paralvinella palmiformis</name>
    <dbReference type="NCBI Taxonomy" id="53620"/>
    <lineage>
        <taxon>Eukaryota</taxon>
        <taxon>Metazoa</taxon>
        <taxon>Spiralia</taxon>
        <taxon>Lophotrochozoa</taxon>
        <taxon>Annelida</taxon>
        <taxon>Polychaeta</taxon>
        <taxon>Sedentaria</taxon>
        <taxon>Canalipalpata</taxon>
        <taxon>Terebellida</taxon>
        <taxon>Terebelliformia</taxon>
        <taxon>Alvinellidae</taxon>
        <taxon>Paralvinella</taxon>
    </lineage>
</organism>
<keyword evidence="2" id="KW-0031">Aminopeptidase</keyword>
<dbReference type="GO" id="GO:0006508">
    <property type="term" value="P:proteolysis"/>
    <property type="evidence" value="ECO:0007669"/>
    <property type="project" value="UniProtKB-KW"/>
</dbReference>
<dbReference type="PRINTS" id="PR00756">
    <property type="entry name" value="ALADIPTASE"/>
</dbReference>
<evidence type="ECO:0008006" key="16">
    <source>
        <dbReference type="Google" id="ProtNLM"/>
    </source>
</evidence>
<comment type="similarity">
    <text evidence="1">Belongs to the peptidase M1 family.</text>
</comment>
<sequence length="2065" mass="236114">MNALILRHPYNNWLNYYGALFSGQRDEGDTSLGRLPTDLSPIHYVLELQPDIYKGEPPFFFNGSVSIRFVCQVATSVVYLNSKGLNIDGSSLNITTAPDSPVTAPDPGFVKYEEDNVLQFLKPHGARQTFPCFDEPLFKATYDVTILRSSDVISLSNGILLRSEDRGNGWVADTFNTTLKMSVYLLCFAIGEFDYLESYTASGTRVRVYGRPEYMQDLAFANEIAADMQDWFENWTGIINPTDKVDHIAIPGKGGAMENWGLITFGESTLMYNNTTNYVDESRFLASTLAHEVAHFWFGNLVTTRWWDDIWVNEGIATYFQELPYEDILGLDVGQGGMEFMGAMLRVDGRVTASPVKIEIVSPWLADFSFSGQAYGKGAGLMRMIHQFLGEQTFRRGLQRYLNAHAYGNVVTDDLWDVLTEQAEIDGVTDTDGGKLFVKEKMDPWIYQRGSPLVMMTRTSPGTANATQNYFLNPPNQTPPSSPYQYEWFVPLTITNQETQEWSIETRDWLNRDNKTITSGLPNSMDQWFLANIARLGFYRIKYDNQTYMQIVNQLDDNSSIIHPLSRYAILDDAIEIARSGMELETFALEATRFLDQEEVLIVWDAAENQLEYLSLVLDRYPSTNPVFQEYFRTKIDPAYTRFGWDNGNDDVMRQEARALLQTLACNFGNPDCQQNAISRFGEFVANPIENRYINYTFDSEKIQPSDADDAIDEIANSARGRWIMWENLQNNWNNTPTPNGVSKLKTLETVVEGFATDDDISQLEAFTSMYPPQSDSESETYDEALETATTNKLWADRNMAALDVWFNDHIEPGSNVHSVSYPHVRYSAVNIRMKPRLLKSHEEGDTSLGRLPTDLWPIHYVLELQPDFYDEEPPFYFNGYQVGTQLQWAAARRVFPHFDEPMFKATFETTLVRKSHVVALSNSNLLSSEDRGDGWIADKFNTTVKMSSYLNCLIIGDFAYLDAPSESGMPMRLWARPEYIQDLEFSQSQWFGNLVTLRWWTDLWLNEGVASYFEDIPYDTVWAMPASEEAVKSKIKPMLDQDDANTTTPVRKLVESPWEHPYTLTTYGKGSAVIRLLRQILGADTFQRAWKVVPNMTRFAIVNDAFAITRAGLDTEVHAMEATRFLDQENNFVVWDTTDKALAYTSLMLARYPTSYLAFQNYIRSKVDPAYSRFGWDNTGSNNFERAARAVVIELACNYGNTDCETEAQSRFDSFMADPSVNSIAVDLRIPVYCTAIRNGNQQDWAAFHLHYLDIQGSLLRKTQAEVDRILASLACTDDNTVLQRYISMTYDPENIKPAQEEGDTSLGRLPTDLWPVHYVLELQPDFYDDEPPFYFNGSVIVTFEVSNPTSVIYLNNWRLSIDESSLFVFTDPNTPVPAPDPVWLRTEHDETLEFYKIFLEDDLLDGAVYQLGMNFSGEILPPSNQYGLFYTTYRSIIDGSLKYQVGTQLQWAAGRRLFPHFDEPMFKATFETTLVRKSHVVALSNGNLLSSEDRGDNWIADTFNTTVKMSSYLNCLVIGDFAYLDAPSESGIPWFGDLVTCRWWTDMWLHEGVASYFEDLPYDTVWGMPAFEEAIKSKIEPTLDKDDENTTAPVRKVVESPWEPPFTKTTYGKGSAVIRMLRQILGPETFQRAFKLFLNRFAFGNVETDDFWQVMTDQAEIDGVLDTDGTKLFIKEKMDPWIDQRGYPLITLTRTAPGSVNATQKIFLSPKDQTMPVSPFMYEWYVPLTITNQESLNWSTETKDWLDRENKTITDGIPNSMDQWFIANVEQAGFFRIQYDNETYFQVVDQLDNDASVRAGLQTEVQAMEATRFLDEEDNFLVWDTADKALAYTSLMLSRYSSSYGAFQNYLLSKVDPAYARFGWDNTGSNNFERAARAVVIELACNYGNTDCETEARFRFDMFMADPTVNNIPVDFQVPVYCTTIRNGNQQDWDALHTYYLDIQGSLLRNTQAEVDRILASLACSEDDVVLTRVNKWDPFHTIVEGFVTDEDVIQARFVIMTNLEAFMTQYPPADDNEIGHYDTAISTVNENNNWAEDNQSDLEQWLTRSHRRRAYKIITCRR</sequence>
<dbReference type="Pfam" id="PF17900">
    <property type="entry name" value="Peptidase_M1_N"/>
    <property type="match status" value="3"/>
</dbReference>
<evidence type="ECO:0000259" key="11">
    <source>
        <dbReference type="Pfam" id="PF01433"/>
    </source>
</evidence>
<dbReference type="GO" id="GO:0042277">
    <property type="term" value="F:peptide binding"/>
    <property type="evidence" value="ECO:0007669"/>
    <property type="project" value="TreeGrafter"/>
</dbReference>
<dbReference type="Gene3D" id="1.10.390.10">
    <property type="entry name" value="Neutral Protease Domain 2"/>
    <property type="match status" value="2"/>
</dbReference>
<feature type="domain" description="Peptidase M1 membrane alanine aminopeptidase" evidence="11">
    <location>
        <begin position="220"/>
        <end position="424"/>
    </location>
</feature>
<feature type="domain" description="ERAP1-like C-terminal" evidence="12">
    <location>
        <begin position="528"/>
        <end position="687"/>
    </location>
</feature>
<evidence type="ECO:0000256" key="9">
    <source>
        <dbReference type="PIRSR" id="PIRSR634016-3"/>
    </source>
</evidence>
<feature type="binding site" evidence="9">
    <location>
        <position position="314"/>
    </location>
    <ligand>
        <name>Zn(2+)</name>
        <dbReference type="ChEBI" id="CHEBI:29105"/>
        <note>catalytic</note>
    </ligand>
</feature>